<evidence type="ECO:0000313" key="2">
    <source>
        <dbReference type="Proteomes" id="UP000046393"/>
    </source>
</evidence>
<feature type="compositionally biased region" description="Polar residues" evidence="1">
    <location>
        <begin position="226"/>
        <end position="238"/>
    </location>
</feature>
<feature type="compositionally biased region" description="Polar residues" evidence="1">
    <location>
        <begin position="356"/>
        <end position="373"/>
    </location>
</feature>
<dbReference type="Proteomes" id="UP000046393">
    <property type="component" value="Unplaced"/>
</dbReference>
<dbReference type="WBParaSite" id="SMUV_0000351501-mRNA-1">
    <property type="protein sequence ID" value="SMUV_0000351501-mRNA-1"/>
    <property type="gene ID" value="SMUV_0000351501"/>
</dbReference>
<feature type="compositionally biased region" description="Basic and acidic residues" evidence="1">
    <location>
        <begin position="239"/>
        <end position="261"/>
    </location>
</feature>
<evidence type="ECO:0000313" key="3">
    <source>
        <dbReference type="WBParaSite" id="SMUV_0000351501-mRNA-1"/>
    </source>
</evidence>
<keyword evidence="2" id="KW-1185">Reference proteome</keyword>
<dbReference type="AlphaFoldDB" id="A0A0N5AGQ0"/>
<name>A0A0N5AGQ0_9BILA</name>
<feature type="region of interest" description="Disordered" evidence="1">
    <location>
        <begin position="222"/>
        <end position="262"/>
    </location>
</feature>
<accession>A0A0N5AGQ0</accession>
<feature type="region of interest" description="Disordered" evidence="1">
    <location>
        <begin position="292"/>
        <end position="344"/>
    </location>
</feature>
<proteinExistence type="predicted"/>
<sequence>MDNNGDTQFSFLNKKGIASAFAQANRSLIEKNKLLQAEVLASKAESDRLRTLNAELRAKISILESGPEDERMRCIVERRLKRKFVRFQLIAKRAATCLENVLKEFDNVFTSESLLPELDFIAKKTQSRQSIISCPNLETVEESPMLLRPITKENFFPVKNDDLNLLPSSSETPTRSDVVNDSLEDIEGDRTLNCSAEDLEKIEKCSENNVISTPVYGGTTALLSKGTDSPESANGSFQESKDLVEKENTDENVHSRYFEPTKRRRGRRLNFLENSSEDTCSVSNIYSSTVNESSMDSFNSRKSKHCTENTPSSSGKKSGKRNKMRKTKDSSYSNNDNLDNEELDLETSDRKINIESDLTANSATSEELISVNQDSHRPSRSCCKTMKSYKPIPLNRKLRRP</sequence>
<evidence type="ECO:0000256" key="1">
    <source>
        <dbReference type="SAM" id="MobiDB-lite"/>
    </source>
</evidence>
<protein>
    <submittedName>
        <fullName evidence="3">Shugoshin_C domain-containing protein</fullName>
    </submittedName>
</protein>
<reference evidence="3" key="1">
    <citation type="submission" date="2016-04" db="UniProtKB">
        <authorList>
            <consortium name="WormBaseParasite"/>
        </authorList>
    </citation>
    <scope>IDENTIFICATION</scope>
</reference>
<feature type="region of interest" description="Disordered" evidence="1">
    <location>
        <begin position="356"/>
        <end position="401"/>
    </location>
</feature>
<feature type="compositionally biased region" description="Basic residues" evidence="1">
    <location>
        <begin position="317"/>
        <end position="326"/>
    </location>
</feature>
<organism evidence="2 3">
    <name type="scientific">Syphacia muris</name>
    <dbReference type="NCBI Taxonomy" id="451379"/>
    <lineage>
        <taxon>Eukaryota</taxon>
        <taxon>Metazoa</taxon>
        <taxon>Ecdysozoa</taxon>
        <taxon>Nematoda</taxon>
        <taxon>Chromadorea</taxon>
        <taxon>Rhabditida</taxon>
        <taxon>Spirurina</taxon>
        <taxon>Oxyuridomorpha</taxon>
        <taxon>Oxyuroidea</taxon>
        <taxon>Oxyuridae</taxon>
        <taxon>Syphacia</taxon>
    </lineage>
</organism>